<comment type="subcellular location">
    <subcellularLocation>
        <location evidence="6">Cell membrane</location>
        <topology evidence="6">Multi-pass membrane protein</topology>
    </subcellularLocation>
    <subcellularLocation>
        <location evidence="1">Membrane</location>
        <topology evidence="1">Multi-pass membrane protein</topology>
    </subcellularLocation>
</comment>
<dbReference type="Proteomes" id="UP000640930">
    <property type="component" value="Unassembled WGS sequence"/>
</dbReference>
<dbReference type="PANTHER" id="PTHR43701:SF2">
    <property type="entry name" value="MEMBRANE TRANSPORTER PROTEIN YJNA-RELATED"/>
    <property type="match status" value="1"/>
</dbReference>
<gene>
    <name evidence="7" type="ORF">H9636_01560</name>
</gene>
<keyword evidence="8" id="KW-1185">Reference proteome</keyword>
<sequence>MLIVLVMLILGILFGFIGGGGAGFVIAVLTTIFNIPIHMALATSLTAMAFTSMSGAFSHYREGNTHVKIGLIVGVFAAFGSFFGAKIAAFIPAQSLLLMTAGMLFLSALLLLLKLLIFNEKTSPVLEINSPLTWLKAILLGIICGILSGTFGIGSAPFIQVGLLVLLKLTVQQAVGTTMLVTIPLAIGGGIGFYFEGIINYLLLIQVLIGTVCGAYIGAKFTGIVPKKILKTTVILTPTIAGIILLI</sequence>
<protein>
    <recommendedName>
        <fullName evidence="6">Probable membrane transporter protein</fullName>
    </recommendedName>
</protein>
<name>A0ABR8X805_9BACL</name>
<proteinExistence type="inferred from homology"/>
<dbReference type="EMBL" id="JACSQA010000001">
    <property type="protein sequence ID" value="MBD8025333.1"/>
    <property type="molecule type" value="Genomic_DNA"/>
</dbReference>
<feature type="transmembrane region" description="Helical" evidence="6">
    <location>
        <begin position="69"/>
        <end position="89"/>
    </location>
</feature>
<feature type="transmembrane region" description="Helical" evidence="6">
    <location>
        <begin position="96"/>
        <end position="117"/>
    </location>
</feature>
<feature type="transmembrane region" description="Helical" evidence="6">
    <location>
        <begin position="201"/>
        <end position="217"/>
    </location>
</feature>
<accession>A0ABR8X805</accession>
<feature type="transmembrane region" description="Helical" evidence="6">
    <location>
        <begin position="6"/>
        <end position="30"/>
    </location>
</feature>
<evidence type="ECO:0000256" key="6">
    <source>
        <dbReference type="RuleBase" id="RU363041"/>
    </source>
</evidence>
<evidence type="ECO:0000256" key="3">
    <source>
        <dbReference type="ARBA" id="ARBA00022692"/>
    </source>
</evidence>
<organism evidence="7 8">
    <name type="scientific">Ureibacillus galli</name>
    <dbReference type="NCBI Taxonomy" id="2762222"/>
    <lineage>
        <taxon>Bacteria</taxon>
        <taxon>Bacillati</taxon>
        <taxon>Bacillota</taxon>
        <taxon>Bacilli</taxon>
        <taxon>Bacillales</taxon>
        <taxon>Caryophanaceae</taxon>
        <taxon>Ureibacillus</taxon>
    </lineage>
</organism>
<feature type="transmembrane region" description="Helical" evidence="6">
    <location>
        <begin position="174"/>
        <end position="195"/>
    </location>
</feature>
<keyword evidence="3 6" id="KW-0812">Transmembrane</keyword>
<comment type="caution">
    <text evidence="7">The sequence shown here is derived from an EMBL/GenBank/DDBJ whole genome shotgun (WGS) entry which is preliminary data.</text>
</comment>
<feature type="transmembrane region" description="Helical" evidence="6">
    <location>
        <begin position="229"/>
        <end position="246"/>
    </location>
</feature>
<comment type="similarity">
    <text evidence="2 6">Belongs to the 4-toluene sulfonate uptake permease (TSUP) (TC 2.A.102) family.</text>
</comment>
<feature type="transmembrane region" description="Helical" evidence="6">
    <location>
        <begin position="137"/>
        <end position="167"/>
    </location>
</feature>
<reference evidence="7 8" key="1">
    <citation type="submission" date="2020-08" db="EMBL/GenBank/DDBJ databases">
        <title>A Genomic Blueprint of the Chicken Gut Microbiome.</title>
        <authorList>
            <person name="Gilroy R."/>
            <person name="Ravi A."/>
            <person name="Getino M."/>
            <person name="Pursley I."/>
            <person name="Horton D.L."/>
            <person name="Alikhan N.-F."/>
            <person name="Baker D."/>
            <person name="Gharbi K."/>
            <person name="Hall N."/>
            <person name="Watson M."/>
            <person name="Adriaenssens E.M."/>
            <person name="Foster-Nyarko E."/>
            <person name="Jarju S."/>
            <person name="Secka A."/>
            <person name="Antonio M."/>
            <person name="Oren A."/>
            <person name="Chaudhuri R."/>
            <person name="La Ragione R.M."/>
            <person name="Hildebrand F."/>
            <person name="Pallen M.J."/>
        </authorList>
    </citation>
    <scope>NUCLEOTIDE SEQUENCE [LARGE SCALE GENOMIC DNA]</scope>
    <source>
        <strain evidence="7 8">Re31</strain>
    </source>
</reference>
<feature type="transmembrane region" description="Helical" evidence="6">
    <location>
        <begin position="37"/>
        <end position="57"/>
    </location>
</feature>
<evidence type="ECO:0000313" key="8">
    <source>
        <dbReference type="Proteomes" id="UP000640930"/>
    </source>
</evidence>
<dbReference type="InterPro" id="IPR002781">
    <property type="entry name" value="TM_pro_TauE-like"/>
</dbReference>
<evidence type="ECO:0000256" key="5">
    <source>
        <dbReference type="ARBA" id="ARBA00023136"/>
    </source>
</evidence>
<dbReference type="RefSeq" id="WP_191705884.1">
    <property type="nucleotide sequence ID" value="NZ_JACSQA010000001.1"/>
</dbReference>
<keyword evidence="6" id="KW-1003">Cell membrane</keyword>
<keyword evidence="5 6" id="KW-0472">Membrane</keyword>
<evidence type="ECO:0000256" key="1">
    <source>
        <dbReference type="ARBA" id="ARBA00004141"/>
    </source>
</evidence>
<dbReference type="PANTHER" id="PTHR43701">
    <property type="entry name" value="MEMBRANE TRANSPORTER PROTEIN MJ0441-RELATED"/>
    <property type="match status" value="1"/>
</dbReference>
<evidence type="ECO:0000313" key="7">
    <source>
        <dbReference type="EMBL" id="MBD8025333.1"/>
    </source>
</evidence>
<evidence type="ECO:0000256" key="2">
    <source>
        <dbReference type="ARBA" id="ARBA00009142"/>
    </source>
</evidence>
<dbReference type="InterPro" id="IPR051598">
    <property type="entry name" value="TSUP/Inactive_protease-like"/>
</dbReference>
<dbReference type="Pfam" id="PF01925">
    <property type="entry name" value="TauE"/>
    <property type="match status" value="1"/>
</dbReference>
<keyword evidence="4 6" id="KW-1133">Transmembrane helix</keyword>
<evidence type="ECO:0000256" key="4">
    <source>
        <dbReference type="ARBA" id="ARBA00022989"/>
    </source>
</evidence>